<evidence type="ECO:0000313" key="1">
    <source>
        <dbReference type="EMBL" id="MBC8581712.1"/>
    </source>
</evidence>
<protein>
    <submittedName>
        <fullName evidence="1">Uncharacterized protein</fullName>
    </submittedName>
</protein>
<dbReference type="Proteomes" id="UP000655830">
    <property type="component" value="Unassembled WGS sequence"/>
</dbReference>
<name>A0A926ENV8_9FIRM</name>
<comment type="caution">
    <text evidence="1">The sequence shown here is derived from an EMBL/GenBank/DDBJ whole genome shotgun (WGS) entry which is preliminary data.</text>
</comment>
<reference evidence="1" key="1">
    <citation type="submission" date="2020-08" db="EMBL/GenBank/DDBJ databases">
        <title>Genome public.</title>
        <authorList>
            <person name="Liu C."/>
            <person name="Sun Q."/>
        </authorList>
    </citation>
    <scope>NUCLEOTIDE SEQUENCE</scope>
    <source>
        <strain evidence="1">NSJ-12</strain>
    </source>
</reference>
<organism evidence="1 2">
    <name type="scientific">Zhenhengia yiwuensis</name>
    <dbReference type="NCBI Taxonomy" id="2763666"/>
    <lineage>
        <taxon>Bacteria</taxon>
        <taxon>Bacillati</taxon>
        <taxon>Bacillota</taxon>
        <taxon>Clostridia</taxon>
        <taxon>Lachnospirales</taxon>
        <taxon>Lachnospiraceae</taxon>
        <taxon>Zhenhengia</taxon>
    </lineage>
</organism>
<proteinExistence type="predicted"/>
<keyword evidence="2" id="KW-1185">Reference proteome</keyword>
<accession>A0A926ENV8</accession>
<gene>
    <name evidence="1" type="ORF">H8718_19755</name>
</gene>
<sequence>MRIALYHLENILDKTNSILQQITDINPLILKQIILNCTEEYNQIISQNIGEFYTNNVENISYYSRDIEAVVTNNINIDKIPMDADDINKIVSCVSSAIISECYSQIKTGIVIAGYGEKEIFPSIYEYLIELKLGDSLKYTLVNKSEIGISVDEEKSDSAIMTFAQSEMAHTFVTGINPELEHKLKEEIINIVGPITERYEEVRNHLNLPVGELNEEQTNILKTLGDSIIHSIITELEEIQKEKHIHPFVQMVATLDKQQMAELAETLVSLTSFKRKMSMDTETVGGPIDVAIISKGEGFIWIKRKEYFDSKLNNHYFTKDCQYTRRDFND</sequence>
<evidence type="ECO:0000313" key="2">
    <source>
        <dbReference type="Proteomes" id="UP000655830"/>
    </source>
</evidence>
<dbReference type="AlphaFoldDB" id="A0A926ENV8"/>
<dbReference type="RefSeq" id="WP_249334768.1">
    <property type="nucleotide sequence ID" value="NZ_JACRSY010000080.1"/>
</dbReference>
<dbReference type="EMBL" id="JACRSY010000080">
    <property type="protein sequence ID" value="MBC8581712.1"/>
    <property type="molecule type" value="Genomic_DNA"/>
</dbReference>